<feature type="compositionally biased region" description="Low complexity" evidence="8">
    <location>
        <begin position="656"/>
        <end position="668"/>
    </location>
</feature>
<gene>
    <name evidence="10" type="ORF">RNC47_11130</name>
</gene>
<dbReference type="PROSITE" id="PS50893">
    <property type="entry name" value="ABC_TRANSPORTER_2"/>
    <property type="match status" value="2"/>
</dbReference>
<dbReference type="InterPro" id="IPR017871">
    <property type="entry name" value="ABC_transporter-like_CS"/>
</dbReference>
<keyword evidence="4" id="KW-1003">Cell membrane</keyword>
<evidence type="ECO:0000256" key="8">
    <source>
        <dbReference type="SAM" id="MobiDB-lite"/>
    </source>
</evidence>
<feature type="region of interest" description="Disordered" evidence="8">
    <location>
        <begin position="649"/>
        <end position="675"/>
    </location>
</feature>
<evidence type="ECO:0000259" key="9">
    <source>
        <dbReference type="PROSITE" id="PS50893"/>
    </source>
</evidence>
<evidence type="ECO:0000313" key="11">
    <source>
        <dbReference type="Proteomes" id="UP001183420"/>
    </source>
</evidence>
<dbReference type="NCBIfam" id="TIGR01727">
    <property type="entry name" value="oligo_HPY"/>
    <property type="match status" value="2"/>
</dbReference>
<sequence length="675" mass="71450">MLRTLDEQTATPVTPAASIRGLELSLVRNGTRTTVLHGIDLDIAPGEILGLVGESGSGKSVLSLALMDLLPRAAEPRVTGTLTVGGTDMVRGDQERRRLARARDLGVVFQDPMTSLNPTMRVGRQVVEAAGSAAEAVRLLRAVGVPEPERRMRAYPHELSGGLRQRVMIAMAIAGGPRLIVADEPTTALDVTVQSQVLRVLRGLTDEVGCGVLMITHDLGVAGQIADRVAVMYGGRLVETGPTEQVLTDPRHPYTIGLLASRLDFTTDRHAPLRTLLADPTAHRPTDAGCAYRPRCGIAAAGCAEERPALSPVPGTALHHAACHRAPEAARLLADQAGTPATPAGERPGPADRGRPPVPDVVLQTTELTCDFTVRDQRGRKGRLAALRGVTVDIEAGESIALVGESGSGKSTLLRILAGLQKPTNGTVAGPDRADIQMVFQDAGASLTPWLTVRELLTERLARLDRATRRPRERVAEALRAVGLPESVVDARPAELSGGQRQRVALARATIVPPRVLLCDEPTSALDVSLAANVLNLIRELRRDLGMTVVFVTHDLSVARVIADRIAVMYLGRLVEIGSADEIVTDPRHPYTRALISAVPGLGVTLPEIVGEPASPLAPPSGCAYHPRCAVARDECASTLTGVQLVPIGPRPPGPARTAPPSARRSLACVHRGES</sequence>
<keyword evidence="6 10" id="KW-0067">ATP-binding</keyword>
<comment type="similarity">
    <text evidence="2">Belongs to the ABC transporter superfamily.</text>
</comment>
<comment type="subcellular location">
    <subcellularLocation>
        <location evidence="1">Cell membrane</location>
        <topology evidence="1">Peripheral membrane protein</topology>
    </subcellularLocation>
</comment>
<evidence type="ECO:0000256" key="3">
    <source>
        <dbReference type="ARBA" id="ARBA00022448"/>
    </source>
</evidence>
<dbReference type="InterPro" id="IPR003593">
    <property type="entry name" value="AAA+_ATPase"/>
</dbReference>
<dbReference type="CDD" id="cd03257">
    <property type="entry name" value="ABC_NikE_OppD_transporters"/>
    <property type="match status" value="2"/>
</dbReference>
<dbReference type="InterPro" id="IPR027417">
    <property type="entry name" value="P-loop_NTPase"/>
</dbReference>
<keyword evidence="5" id="KW-0547">Nucleotide-binding</keyword>
<keyword evidence="7" id="KW-0472">Membrane</keyword>
<reference evidence="11" key="1">
    <citation type="submission" date="2023-07" db="EMBL/GenBank/DDBJ databases">
        <title>30 novel species of actinomycetes from the DSMZ collection.</title>
        <authorList>
            <person name="Nouioui I."/>
        </authorList>
    </citation>
    <scope>NUCLEOTIDE SEQUENCE [LARGE SCALE GENOMIC DNA]</scope>
    <source>
        <strain evidence="11">DSM 44918</strain>
    </source>
</reference>
<dbReference type="Proteomes" id="UP001183420">
    <property type="component" value="Unassembled WGS sequence"/>
</dbReference>
<organism evidence="10 11">
    <name type="scientific">Streptomyces millisiae</name>
    <dbReference type="NCBI Taxonomy" id="3075542"/>
    <lineage>
        <taxon>Bacteria</taxon>
        <taxon>Bacillati</taxon>
        <taxon>Actinomycetota</taxon>
        <taxon>Actinomycetes</taxon>
        <taxon>Kitasatosporales</taxon>
        <taxon>Streptomycetaceae</taxon>
        <taxon>Streptomyces</taxon>
    </lineage>
</organism>
<proteinExistence type="inferred from homology"/>
<dbReference type="NCBIfam" id="NF008453">
    <property type="entry name" value="PRK11308.1"/>
    <property type="match status" value="2"/>
</dbReference>
<dbReference type="InterPro" id="IPR050388">
    <property type="entry name" value="ABC_Ni/Peptide_Import"/>
</dbReference>
<evidence type="ECO:0000313" key="10">
    <source>
        <dbReference type="EMBL" id="MDT0318889.1"/>
    </source>
</evidence>
<name>A0ABU2LMT8_9ACTN</name>
<evidence type="ECO:0000256" key="4">
    <source>
        <dbReference type="ARBA" id="ARBA00022475"/>
    </source>
</evidence>
<dbReference type="Gene3D" id="3.40.50.300">
    <property type="entry name" value="P-loop containing nucleotide triphosphate hydrolases"/>
    <property type="match status" value="2"/>
</dbReference>
<evidence type="ECO:0000256" key="6">
    <source>
        <dbReference type="ARBA" id="ARBA00022840"/>
    </source>
</evidence>
<dbReference type="GO" id="GO:0005524">
    <property type="term" value="F:ATP binding"/>
    <property type="evidence" value="ECO:0007669"/>
    <property type="project" value="UniProtKB-KW"/>
</dbReference>
<accession>A0ABU2LMT8</accession>
<dbReference type="PANTHER" id="PTHR43297:SF2">
    <property type="entry name" value="DIPEPTIDE TRANSPORT ATP-BINDING PROTEIN DPPD"/>
    <property type="match status" value="1"/>
</dbReference>
<dbReference type="Pfam" id="PF00005">
    <property type="entry name" value="ABC_tran"/>
    <property type="match status" value="2"/>
</dbReference>
<dbReference type="InterPro" id="IPR013563">
    <property type="entry name" value="Oligopep_ABC_C"/>
</dbReference>
<dbReference type="RefSeq" id="WP_311597843.1">
    <property type="nucleotide sequence ID" value="NZ_JAVREM010000009.1"/>
</dbReference>
<dbReference type="InterPro" id="IPR003439">
    <property type="entry name" value="ABC_transporter-like_ATP-bd"/>
</dbReference>
<feature type="domain" description="ABC transporter" evidence="9">
    <location>
        <begin position="19"/>
        <end position="259"/>
    </location>
</feature>
<dbReference type="PROSITE" id="PS00211">
    <property type="entry name" value="ABC_TRANSPORTER_1"/>
    <property type="match status" value="1"/>
</dbReference>
<feature type="domain" description="ABC transporter" evidence="9">
    <location>
        <begin position="363"/>
        <end position="596"/>
    </location>
</feature>
<evidence type="ECO:0000256" key="2">
    <source>
        <dbReference type="ARBA" id="ARBA00005417"/>
    </source>
</evidence>
<dbReference type="Pfam" id="PF08352">
    <property type="entry name" value="oligo_HPY"/>
    <property type="match status" value="2"/>
</dbReference>
<dbReference type="EMBL" id="JAVREM010000009">
    <property type="protein sequence ID" value="MDT0318889.1"/>
    <property type="molecule type" value="Genomic_DNA"/>
</dbReference>
<evidence type="ECO:0000256" key="1">
    <source>
        <dbReference type="ARBA" id="ARBA00004202"/>
    </source>
</evidence>
<evidence type="ECO:0000256" key="5">
    <source>
        <dbReference type="ARBA" id="ARBA00022741"/>
    </source>
</evidence>
<keyword evidence="11" id="KW-1185">Reference proteome</keyword>
<evidence type="ECO:0000256" key="7">
    <source>
        <dbReference type="ARBA" id="ARBA00023136"/>
    </source>
</evidence>
<keyword evidence="3" id="KW-0813">Transport</keyword>
<protein>
    <submittedName>
        <fullName evidence="10">ABC transporter ATP-binding protein</fullName>
    </submittedName>
</protein>
<dbReference type="SMART" id="SM00382">
    <property type="entry name" value="AAA"/>
    <property type="match status" value="2"/>
</dbReference>
<dbReference type="SUPFAM" id="SSF52540">
    <property type="entry name" value="P-loop containing nucleoside triphosphate hydrolases"/>
    <property type="match status" value="2"/>
</dbReference>
<comment type="caution">
    <text evidence="10">The sequence shown here is derived from an EMBL/GenBank/DDBJ whole genome shotgun (WGS) entry which is preliminary data.</text>
</comment>
<dbReference type="PANTHER" id="PTHR43297">
    <property type="entry name" value="OLIGOPEPTIDE TRANSPORT ATP-BINDING PROTEIN APPD"/>
    <property type="match status" value="1"/>
</dbReference>